<organism evidence="2">
    <name type="scientific">Tanacetum cinerariifolium</name>
    <name type="common">Dalmatian daisy</name>
    <name type="synonym">Chrysanthemum cinerariifolium</name>
    <dbReference type="NCBI Taxonomy" id="118510"/>
    <lineage>
        <taxon>Eukaryota</taxon>
        <taxon>Viridiplantae</taxon>
        <taxon>Streptophyta</taxon>
        <taxon>Embryophyta</taxon>
        <taxon>Tracheophyta</taxon>
        <taxon>Spermatophyta</taxon>
        <taxon>Magnoliopsida</taxon>
        <taxon>eudicotyledons</taxon>
        <taxon>Gunneridae</taxon>
        <taxon>Pentapetalae</taxon>
        <taxon>asterids</taxon>
        <taxon>campanulids</taxon>
        <taxon>Asterales</taxon>
        <taxon>Asteraceae</taxon>
        <taxon>Asteroideae</taxon>
        <taxon>Anthemideae</taxon>
        <taxon>Anthemidinae</taxon>
        <taxon>Tanacetum</taxon>
    </lineage>
</organism>
<comment type="caution">
    <text evidence="2">The sequence shown here is derived from an EMBL/GenBank/DDBJ whole genome shotgun (WGS) entry which is preliminary data.</text>
</comment>
<feature type="chain" id="PRO_5025657923" evidence="1">
    <location>
        <begin position="26"/>
        <end position="75"/>
    </location>
</feature>
<sequence>MPLVRSSGLLSVAPALCLELRDVVASTPNGCHLQCAQALVSAGQRDCLLDGAGGIGYVAAVLLRYLPAAPRRARA</sequence>
<protein>
    <submittedName>
        <fullName evidence="2">Uncharacterized protein</fullName>
    </submittedName>
</protein>
<feature type="signal peptide" evidence="1">
    <location>
        <begin position="1"/>
        <end position="25"/>
    </location>
</feature>
<evidence type="ECO:0000256" key="1">
    <source>
        <dbReference type="SAM" id="SignalP"/>
    </source>
</evidence>
<accession>A0A699VPV3</accession>
<gene>
    <name evidence="2" type="ORF">Tci_907345</name>
</gene>
<proteinExistence type="predicted"/>
<reference evidence="2" key="1">
    <citation type="journal article" date="2019" name="Sci. Rep.">
        <title>Draft genome of Tanacetum cinerariifolium, the natural source of mosquito coil.</title>
        <authorList>
            <person name="Yamashiro T."/>
            <person name="Shiraishi A."/>
            <person name="Satake H."/>
            <person name="Nakayama K."/>
        </authorList>
    </citation>
    <scope>NUCLEOTIDE SEQUENCE</scope>
</reference>
<dbReference type="EMBL" id="BKCJ011458058">
    <property type="protein sequence ID" value="GFD35376.1"/>
    <property type="molecule type" value="Genomic_DNA"/>
</dbReference>
<keyword evidence="1" id="KW-0732">Signal</keyword>
<name>A0A699VPV3_TANCI</name>
<evidence type="ECO:0000313" key="2">
    <source>
        <dbReference type="EMBL" id="GFD35376.1"/>
    </source>
</evidence>
<dbReference type="AlphaFoldDB" id="A0A699VPV3"/>